<reference evidence="8 9" key="1">
    <citation type="journal article" date="2013" name="PLoS ONE">
        <title>Genomic and secretomic analyses reveal unique features of the lignocellulolytic enzyme system of Penicillium decumbens.</title>
        <authorList>
            <person name="Liu G."/>
            <person name="Zhang L."/>
            <person name="Wei X."/>
            <person name="Zou G."/>
            <person name="Qin Y."/>
            <person name="Ma L."/>
            <person name="Li J."/>
            <person name="Zheng H."/>
            <person name="Wang S."/>
            <person name="Wang C."/>
            <person name="Xun L."/>
            <person name="Zhao G.-P."/>
            <person name="Zhou Z."/>
            <person name="Qu Y."/>
        </authorList>
    </citation>
    <scope>NUCLEOTIDE SEQUENCE [LARGE SCALE GENOMIC DNA]</scope>
    <source>
        <strain evidence="9">114-2 / CGMCC 5302</strain>
    </source>
</reference>
<dbReference type="InterPro" id="IPR001138">
    <property type="entry name" value="Zn2Cys6_DnaBD"/>
</dbReference>
<feature type="compositionally biased region" description="Low complexity" evidence="6">
    <location>
        <begin position="93"/>
        <end position="107"/>
    </location>
</feature>
<feature type="region of interest" description="Disordered" evidence="6">
    <location>
        <begin position="1"/>
        <end position="23"/>
    </location>
</feature>
<feature type="region of interest" description="Disordered" evidence="6">
    <location>
        <begin position="71"/>
        <end position="108"/>
    </location>
</feature>
<dbReference type="GO" id="GO:0045944">
    <property type="term" value="P:positive regulation of transcription by RNA polymerase II"/>
    <property type="evidence" value="ECO:0007669"/>
    <property type="project" value="TreeGrafter"/>
</dbReference>
<protein>
    <recommendedName>
        <fullName evidence="7">Zn(2)-C6 fungal-type domain-containing protein</fullName>
    </recommendedName>
</protein>
<name>S7ZWU0_PENO1</name>
<dbReference type="Pfam" id="PF00172">
    <property type="entry name" value="Zn_clus"/>
    <property type="match status" value="1"/>
</dbReference>
<dbReference type="Proteomes" id="UP000019376">
    <property type="component" value="Unassembled WGS sequence"/>
</dbReference>
<dbReference type="OrthoDB" id="3598904at2759"/>
<evidence type="ECO:0000313" key="9">
    <source>
        <dbReference type="Proteomes" id="UP000019376"/>
    </source>
</evidence>
<dbReference type="PROSITE" id="PS50048">
    <property type="entry name" value="ZN2_CY6_FUNGAL_2"/>
    <property type="match status" value="1"/>
</dbReference>
<feature type="compositionally biased region" description="Polar residues" evidence="6">
    <location>
        <begin position="74"/>
        <end position="84"/>
    </location>
</feature>
<dbReference type="eggNOG" id="ENOG502SMQX">
    <property type="taxonomic scope" value="Eukaryota"/>
</dbReference>
<dbReference type="PROSITE" id="PS00463">
    <property type="entry name" value="ZN2_CY6_FUNGAL_1"/>
    <property type="match status" value="1"/>
</dbReference>
<dbReference type="GO" id="GO:0005634">
    <property type="term" value="C:nucleus"/>
    <property type="evidence" value="ECO:0007669"/>
    <property type="project" value="UniProtKB-SubCell"/>
</dbReference>
<dbReference type="GO" id="GO:0008270">
    <property type="term" value="F:zinc ion binding"/>
    <property type="evidence" value="ECO:0007669"/>
    <property type="project" value="InterPro"/>
</dbReference>
<keyword evidence="2" id="KW-0805">Transcription regulation</keyword>
<dbReference type="HOGENOM" id="CLU_025458_0_0_1"/>
<evidence type="ECO:0000256" key="4">
    <source>
        <dbReference type="ARBA" id="ARBA00023163"/>
    </source>
</evidence>
<evidence type="ECO:0000256" key="5">
    <source>
        <dbReference type="ARBA" id="ARBA00023242"/>
    </source>
</evidence>
<keyword evidence="3" id="KW-0238">DNA-binding</keyword>
<dbReference type="SMART" id="SM00066">
    <property type="entry name" value="GAL4"/>
    <property type="match status" value="1"/>
</dbReference>
<accession>S7ZWU0</accession>
<dbReference type="AlphaFoldDB" id="S7ZWU0"/>
<dbReference type="SUPFAM" id="SSF57701">
    <property type="entry name" value="Zn2/Cys6 DNA-binding domain"/>
    <property type="match status" value="1"/>
</dbReference>
<evidence type="ECO:0000256" key="3">
    <source>
        <dbReference type="ARBA" id="ARBA00023125"/>
    </source>
</evidence>
<evidence type="ECO:0000256" key="2">
    <source>
        <dbReference type="ARBA" id="ARBA00023015"/>
    </source>
</evidence>
<dbReference type="STRING" id="933388.S7ZWU0"/>
<dbReference type="GO" id="GO:0000976">
    <property type="term" value="F:transcription cis-regulatory region binding"/>
    <property type="evidence" value="ECO:0007669"/>
    <property type="project" value="TreeGrafter"/>
</dbReference>
<gene>
    <name evidence="8" type="ORF">PDE_09868</name>
</gene>
<feature type="domain" description="Zn(2)-C6 fungal-type" evidence="7">
    <location>
        <begin position="32"/>
        <end position="60"/>
    </location>
</feature>
<dbReference type="GO" id="GO:0000981">
    <property type="term" value="F:DNA-binding transcription factor activity, RNA polymerase II-specific"/>
    <property type="evidence" value="ECO:0007669"/>
    <property type="project" value="InterPro"/>
</dbReference>
<evidence type="ECO:0000256" key="6">
    <source>
        <dbReference type="SAM" id="MobiDB-lite"/>
    </source>
</evidence>
<dbReference type="InterPro" id="IPR036864">
    <property type="entry name" value="Zn2-C6_fun-type_DNA-bd_sf"/>
</dbReference>
<evidence type="ECO:0000259" key="7">
    <source>
        <dbReference type="PROSITE" id="PS50048"/>
    </source>
</evidence>
<dbReference type="InterPro" id="IPR021858">
    <property type="entry name" value="Fun_TF"/>
</dbReference>
<dbReference type="PANTHER" id="PTHR37534:SF41">
    <property type="entry name" value="SFGA"/>
    <property type="match status" value="1"/>
</dbReference>
<dbReference type="EMBL" id="KB644415">
    <property type="protein sequence ID" value="EPS34904.1"/>
    <property type="molecule type" value="Genomic_DNA"/>
</dbReference>
<keyword evidence="9" id="KW-1185">Reference proteome</keyword>
<keyword evidence="5" id="KW-0539">Nucleus</keyword>
<evidence type="ECO:0000256" key="1">
    <source>
        <dbReference type="ARBA" id="ARBA00004123"/>
    </source>
</evidence>
<comment type="subcellular location">
    <subcellularLocation>
        <location evidence="1">Nucleus</location>
    </subcellularLocation>
</comment>
<keyword evidence="4" id="KW-0804">Transcription</keyword>
<feature type="compositionally biased region" description="Low complexity" evidence="6">
    <location>
        <begin position="1"/>
        <end position="16"/>
    </location>
</feature>
<dbReference type="Gene3D" id="4.10.240.10">
    <property type="entry name" value="Zn(2)-C6 fungal-type DNA-binding domain"/>
    <property type="match status" value="1"/>
</dbReference>
<sequence length="569" mass="64361">MEVRNAGAPRPSSDSAPPRKRVRRWHHRGFTGCSTCRRRHVRCDEAAPTCKNCTRLGLECDGMQGRMTFKVYGPSQTPQASHLSGKQKKSDSSPESSGESCGSGAVSVKSEKVMKEEYETVVVSPTTLPQWTGQTQFSFQQPILQTGLRSMSVHSADDHYFAHFVNQVSCLLIIYETSLNVNPYRSDFPDFAQSSPSMVAAMQALGALHLANTSSGMERHEHFEQAIGKYGQVMKTVRDRHALPHGQIGIRDFATCLLLCLFEMMDSQHQNWEIHLKGAREMYKILFYPRPDNPAGEAQRIAEMNHPLRSFLVSLLSYLDMAGACARPGDAVATKSYWKTLEGGWEYNLGIPSLSTSSLPDDPRLLELRKAWSRMMEVKATISTFARDKARLNPDQQDLIYRGIFHQLAAWRETTPSGLQSLGDLELTEENLQAFPMPDMLEYYGCVEAYEKATLVHLHQVAGAGRPNWITDRAYLDSLITRIVALIRKLTKDVGQLAVLWPLFIAGRETRKSDEQQFVQRTMHDLKRFGFRNVDKALEILEGIWFKRRAFPEGWTETLEEIQTNILLP</sequence>
<dbReference type="PhylomeDB" id="S7ZWU0"/>
<evidence type="ECO:0000313" key="8">
    <source>
        <dbReference type="EMBL" id="EPS34904.1"/>
    </source>
</evidence>
<dbReference type="CDD" id="cd00067">
    <property type="entry name" value="GAL4"/>
    <property type="match status" value="1"/>
</dbReference>
<organism evidence="8 9">
    <name type="scientific">Penicillium oxalicum (strain 114-2 / CGMCC 5302)</name>
    <name type="common">Penicillium decumbens</name>
    <dbReference type="NCBI Taxonomy" id="933388"/>
    <lineage>
        <taxon>Eukaryota</taxon>
        <taxon>Fungi</taxon>
        <taxon>Dikarya</taxon>
        <taxon>Ascomycota</taxon>
        <taxon>Pezizomycotina</taxon>
        <taxon>Eurotiomycetes</taxon>
        <taxon>Eurotiomycetidae</taxon>
        <taxon>Eurotiales</taxon>
        <taxon>Aspergillaceae</taxon>
        <taxon>Penicillium</taxon>
    </lineage>
</organism>
<dbReference type="Pfam" id="PF11951">
    <property type="entry name" value="Fungal_trans_2"/>
    <property type="match status" value="1"/>
</dbReference>
<proteinExistence type="predicted"/>
<dbReference type="PANTHER" id="PTHR37534">
    <property type="entry name" value="TRANSCRIPTIONAL ACTIVATOR PROTEIN UGA3"/>
    <property type="match status" value="1"/>
</dbReference>